<proteinExistence type="predicted"/>
<protein>
    <submittedName>
        <fullName evidence="3">Uncharacterized protein</fullName>
    </submittedName>
</protein>
<keyword evidence="2" id="KW-0472">Membrane</keyword>
<dbReference type="AlphaFoldDB" id="A0A8C6LEF5"/>
<evidence type="ECO:0000313" key="3">
    <source>
        <dbReference type="Ensembl" id="ENSNFUP00015019884.1"/>
    </source>
</evidence>
<evidence type="ECO:0000256" key="2">
    <source>
        <dbReference type="SAM" id="Phobius"/>
    </source>
</evidence>
<reference evidence="3" key="1">
    <citation type="submission" date="2025-08" db="UniProtKB">
        <authorList>
            <consortium name="Ensembl"/>
        </authorList>
    </citation>
    <scope>IDENTIFICATION</scope>
</reference>
<keyword evidence="4" id="KW-1185">Reference proteome</keyword>
<keyword evidence="2" id="KW-0812">Transmembrane</keyword>
<dbReference type="Ensembl" id="ENSNFUT00015020811.1">
    <property type="protein sequence ID" value="ENSNFUP00015019884.1"/>
    <property type="gene ID" value="ENSNFUG00015009631.1"/>
</dbReference>
<keyword evidence="2" id="KW-1133">Transmembrane helix</keyword>
<feature type="region of interest" description="Disordered" evidence="1">
    <location>
        <begin position="63"/>
        <end position="82"/>
    </location>
</feature>
<evidence type="ECO:0000313" key="4">
    <source>
        <dbReference type="Proteomes" id="UP000694548"/>
    </source>
</evidence>
<sequence>MSGMRTVLTSTAVVTCVGIGFGMWSLMSPGEERKRELLKVIHHRHEPLLATGLYVVTKPRLSKSLPHRGCPEKPKMNASQRG</sequence>
<reference evidence="3" key="2">
    <citation type="submission" date="2025-09" db="UniProtKB">
        <authorList>
            <consortium name="Ensembl"/>
        </authorList>
    </citation>
    <scope>IDENTIFICATION</scope>
</reference>
<accession>A0A8C6LEF5</accession>
<feature type="transmembrane region" description="Helical" evidence="2">
    <location>
        <begin position="6"/>
        <end position="27"/>
    </location>
</feature>
<organism evidence="3 4">
    <name type="scientific">Nothobranchius furzeri</name>
    <name type="common">Turquoise killifish</name>
    <dbReference type="NCBI Taxonomy" id="105023"/>
    <lineage>
        <taxon>Eukaryota</taxon>
        <taxon>Metazoa</taxon>
        <taxon>Chordata</taxon>
        <taxon>Craniata</taxon>
        <taxon>Vertebrata</taxon>
        <taxon>Euteleostomi</taxon>
        <taxon>Actinopterygii</taxon>
        <taxon>Neopterygii</taxon>
        <taxon>Teleostei</taxon>
        <taxon>Neoteleostei</taxon>
        <taxon>Acanthomorphata</taxon>
        <taxon>Ovalentaria</taxon>
        <taxon>Atherinomorphae</taxon>
        <taxon>Cyprinodontiformes</taxon>
        <taxon>Nothobranchiidae</taxon>
        <taxon>Nothobranchius</taxon>
    </lineage>
</organism>
<dbReference type="GeneTree" id="ENSGT01150000289865"/>
<name>A0A8C6LEF5_NOTFU</name>
<dbReference type="Proteomes" id="UP000694548">
    <property type="component" value="Unassembled WGS sequence"/>
</dbReference>
<evidence type="ECO:0000256" key="1">
    <source>
        <dbReference type="SAM" id="MobiDB-lite"/>
    </source>
</evidence>